<dbReference type="Gene3D" id="3.30.420.130">
    <property type="entry name" value="Dinitrogenase iron-molybdenum cofactor biosynthesis domain"/>
    <property type="match status" value="1"/>
</dbReference>
<dbReference type="PANTHER" id="PTHR42983">
    <property type="entry name" value="DINITROGENASE IRON-MOLYBDENUM COFACTOR PROTEIN-RELATED"/>
    <property type="match status" value="1"/>
</dbReference>
<evidence type="ECO:0000313" key="3">
    <source>
        <dbReference type="Proteomes" id="UP001594351"/>
    </source>
</evidence>
<sequence>MKIALSSQGINLDSPIDPRFGRAAYFLFIDSQSENIEVVDNNLNVNAAHGAGIQTAQTVINKGASVVITGNVGPKAYGVLQKSGVDVITGATGTCRESFRHYKEGRLKSAQGPTSVPHSG</sequence>
<evidence type="ECO:0000313" key="2">
    <source>
        <dbReference type="EMBL" id="MFC1850946.1"/>
    </source>
</evidence>
<protein>
    <submittedName>
        <fullName evidence="2">NifB/NifX family molybdenum-iron cluster-binding protein</fullName>
    </submittedName>
</protein>
<gene>
    <name evidence="2" type="ORF">ACFL27_12190</name>
</gene>
<comment type="caution">
    <text evidence="2">The sequence shown here is derived from an EMBL/GenBank/DDBJ whole genome shotgun (WGS) entry which is preliminary data.</text>
</comment>
<name>A0ABV6YXL7_UNCC1</name>
<dbReference type="InterPro" id="IPR003731">
    <property type="entry name" value="Di-Nase_FeMo-co_biosynth"/>
</dbReference>
<organism evidence="2 3">
    <name type="scientific">candidate division CSSED10-310 bacterium</name>
    <dbReference type="NCBI Taxonomy" id="2855610"/>
    <lineage>
        <taxon>Bacteria</taxon>
        <taxon>Bacteria division CSSED10-310</taxon>
    </lineage>
</organism>
<dbReference type="PANTHER" id="PTHR42983:SF1">
    <property type="entry name" value="IRON-MOLYBDENUM PROTEIN"/>
    <property type="match status" value="1"/>
</dbReference>
<proteinExistence type="predicted"/>
<keyword evidence="3" id="KW-1185">Reference proteome</keyword>
<accession>A0ABV6YXL7</accession>
<reference evidence="2 3" key="1">
    <citation type="submission" date="2024-09" db="EMBL/GenBank/DDBJ databases">
        <title>Laminarin stimulates single cell rates of sulfate reduction while oxygen inhibits transcriptomic activity in coastal marine sediment.</title>
        <authorList>
            <person name="Lindsay M."/>
            <person name="Orcutt B."/>
            <person name="Emerson D."/>
            <person name="Stepanauskas R."/>
            <person name="D'Angelo T."/>
        </authorList>
    </citation>
    <scope>NUCLEOTIDE SEQUENCE [LARGE SCALE GENOMIC DNA]</scope>
    <source>
        <strain evidence="2">SAG AM-311-K15</strain>
    </source>
</reference>
<dbReference type="EMBL" id="JBHPBY010000137">
    <property type="protein sequence ID" value="MFC1850946.1"/>
    <property type="molecule type" value="Genomic_DNA"/>
</dbReference>
<feature type="domain" description="Dinitrogenase iron-molybdenum cofactor biosynthesis" evidence="1">
    <location>
        <begin position="13"/>
        <end position="103"/>
    </location>
</feature>
<dbReference type="InterPro" id="IPR036105">
    <property type="entry name" value="DiNase_FeMo-co_biosyn_sf"/>
</dbReference>
<dbReference type="Pfam" id="PF02579">
    <property type="entry name" value="Nitro_FeMo-Co"/>
    <property type="match status" value="1"/>
</dbReference>
<evidence type="ECO:0000259" key="1">
    <source>
        <dbReference type="Pfam" id="PF02579"/>
    </source>
</evidence>
<dbReference type="InterPro" id="IPR033913">
    <property type="entry name" value="MTH1175_dom"/>
</dbReference>
<dbReference type="CDD" id="cd00851">
    <property type="entry name" value="MTH1175"/>
    <property type="match status" value="1"/>
</dbReference>
<dbReference type="SUPFAM" id="SSF53146">
    <property type="entry name" value="Nitrogenase accessory factor-like"/>
    <property type="match status" value="1"/>
</dbReference>
<dbReference type="Proteomes" id="UP001594351">
    <property type="component" value="Unassembled WGS sequence"/>
</dbReference>